<feature type="compositionally biased region" description="Basic and acidic residues" evidence="2">
    <location>
        <begin position="403"/>
        <end position="417"/>
    </location>
</feature>
<sequence length="1057" mass="118946">MKDIFEELQAEVDQNVINRKHDEIEQKNLLIANDNLIADCLSKEVFYIATNSELTVSKFTKMHKAHTIVQTRCLELEAELSKLRDKLKYQNLKESFGNDPSPPARDTPDFDSVFVIKKMKASIQGKDNAIKKLRMQISQLKETRSEADRTLDFRTLDFQITQLTEKVTVLQEQNELFRAENEKVKQHYKELYDSIKITRAKRIEQTTALLTENENLKVQIHNKMQCVTTNPVKPRVLAPGKYAIDVEPIPPRNRNNREVHLDYLKHLKENVEILCEIVEEARIEKPLDNALGNACFYTKRSQELLEYVIDTFPKEFNKRDKKVATTPLNRKNQVTFKETCGTSNDNTHKHFEPQKEQKTNVPVIPFTGVISSAEASGSKPRRNTKNNRILPAKSDNKKKVKDHPRNNKLDLKQKNRVDSSISSKRTWKPTGRKFTLGEQCPLTRFTKSKVLPLQRPKHDKAISTSIPITAETQITDASVKYTAVVQIVLWYLDSGRSKHMTGNSSWLKNFVKKFIGTVRFENDHFGAIMGYGDYTVDLEVAFRKHSCYVRNEDGVDLLKGFRGSNLYTIPVEDMMKSSPICLLSKTSKNKSWLGRHRLNHLNFGAINDLAQKDLLRDMPEGVLVLSGLSHVWKSCVCDLVLWGANGNVIGIHDFLCLLEWIGVEVQEEPHLDVRPTLQRLPFYYTPPTATDVVIPDPTPEDLAVGSTTRPSLFVGDDDESDDDDDACVDISLVTPLRSAAVIPSSENQGGSSVTPAAEDSNTRDSGGKGVMVDDAVAPSAGVSRPRPSSRPAPSFRDVSSEGNHTDFFPFSTGPYYATYPKDGVAGNCEFTREGWDAPYQPTFGVLMKEVFKDPVVCKTIVDQFPTPGEMVRVKSLSDDQLTAKMSVLHCMMMSHGGELLARHRGLNQSHHEYVLSADSRLKGYEEKVANMTGLELQVAALKKQVSGLNDKLTSSDASFAKSKAKGKERKKKIRSLTKSLDNLHAEVACISADLNRATILEAKKEECLSNKTSTPSYPPLNKSSTPSYPSSNKSYNKHKTLTHTSPQNSDNHQKDYK</sequence>
<evidence type="ECO:0000256" key="1">
    <source>
        <dbReference type="SAM" id="Coils"/>
    </source>
</evidence>
<evidence type="ECO:0000259" key="3">
    <source>
        <dbReference type="Pfam" id="PF22936"/>
    </source>
</evidence>
<organism evidence="4 5">
    <name type="scientific">Tanacetum coccineum</name>
    <dbReference type="NCBI Taxonomy" id="301880"/>
    <lineage>
        <taxon>Eukaryota</taxon>
        <taxon>Viridiplantae</taxon>
        <taxon>Streptophyta</taxon>
        <taxon>Embryophyta</taxon>
        <taxon>Tracheophyta</taxon>
        <taxon>Spermatophyta</taxon>
        <taxon>Magnoliopsida</taxon>
        <taxon>eudicotyledons</taxon>
        <taxon>Gunneridae</taxon>
        <taxon>Pentapetalae</taxon>
        <taxon>asterids</taxon>
        <taxon>campanulids</taxon>
        <taxon>Asterales</taxon>
        <taxon>Asteraceae</taxon>
        <taxon>Asteroideae</taxon>
        <taxon>Anthemideae</taxon>
        <taxon>Anthemidinae</taxon>
        <taxon>Tanacetum</taxon>
    </lineage>
</organism>
<evidence type="ECO:0000313" key="4">
    <source>
        <dbReference type="EMBL" id="GJT30805.1"/>
    </source>
</evidence>
<keyword evidence="5" id="KW-1185">Reference proteome</keyword>
<feature type="compositionally biased region" description="Basic and acidic residues" evidence="2">
    <location>
        <begin position="346"/>
        <end position="358"/>
    </location>
</feature>
<protein>
    <recommendedName>
        <fullName evidence="3">Retrovirus-related Pol polyprotein from transposon TNT 1-94-like beta-barrel domain-containing protein</fullName>
    </recommendedName>
</protein>
<evidence type="ECO:0000313" key="5">
    <source>
        <dbReference type="Proteomes" id="UP001151760"/>
    </source>
</evidence>
<feature type="region of interest" description="Disordered" evidence="2">
    <location>
        <begin position="741"/>
        <end position="803"/>
    </location>
</feature>
<feature type="compositionally biased region" description="Low complexity" evidence="2">
    <location>
        <begin position="777"/>
        <end position="794"/>
    </location>
</feature>
<feature type="region of interest" description="Disordered" evidence="2">
    <location>
        <begin position="1009"/>
        <end position="1057"/>
    </location>
</feature>
<feature type="coiled-coil region" evidence="1">
    <location>
        <begin position="924"/>
        <end position="951"/>
    </location>
</feature>
<dbReference type="Pfam" id="PF22936">
    <property type="entry name" value="Pol_BBD"/>
    <property type="match status" value="1"/>
</dbReference>
<dbReference type="Proteomes" id="UP001151760">
    <property type="component" value="Unassembled WGS sequence"/>
</dbReference>
<gene>
    <name evidence="4" type="ORF">Tco_0911080</name>
</gene>
<dbReference type="EMBL" id="BQNB010014655">
    <property type="protein sequence ID" value="GJT30805.1"/>
    <property type="molecule type" value="Genomic_DNA"/>
</dbReference>
<feature type="domain" description="Retrovirus-related Pol polyprotein from transposon TNT 1-94-like beta-barrel" evidence="3">
    <location>
        <begin position="490"/>
        <end position="538"/>
    </location>
</feature>
<feature type="region of interest" description="Disordered" evidence="2">
    <location>
        <begin position="694"/>
        <end position="726"/>
    </location>
</feature>
<feature type="compositionally biased region" description="Polar residues" evidence="2">
    <location>
        <begin position="744"/>
        <end position="754"/>
    </location>
</feature>
<feature type="coiled-coil region" evidence="1">
    <location>
        <begin position="73"/>
        <end position="180"/>
    </location>
</feature>
<comment type="caution">
    <text evidence="4">The sequence shown here is derived from an EMBL/GenBank/DDBJ whole genome shotgun (WGS) entry which is preliminary data.</text>
</comment>
<name>A0ABQ5CVS5_9ASTR</name>
<keyword evidence="1" id="KW-0175">Coiled coil</keyword>
<proteinExistence type="predicted"/>
<evidence type="ECO:0000256" key="2">
    <source>
        <dbReference type="SAM" id="MobiDB-lite"/>
    </source>
</evidence>
<reference evidence="4" key="1">
    <citation type="journal article" date="2022" name="Int. J. Mol. Sci.">
        <title>Draft Genome of Tanacetum Coccineum: Genomic Comparison of Closely Related Tanacetum-Family Plants.</title>
        <authorList>
            <person name="Yamashiro T."/>
            <person name="Shiraishi A."/>
            <person name="Nakayama K."/>
            <person name="Satake H."/>
        </authorList>
    </citation>
    <scope>NUCLEOTIDE SEQUENCE</scope>
</reference>
<feature type="compositionally biased region" description="Low complexity" evidence="2">
    <location>
        <begin position="1021"/>
        <end position="1034"/>
    </location>
</feature>
<dbReference type="InterPro" id="IPR054722">
    <property type="entry name" value="PolX-like_BBD"/>
</dbReference>
<reference evidence="4" key="2">
    <citation type="submission" date="2022-01" db="EMBL/GenBank/DDBJ databases">
        <authorList>
            <person name="Yamashiro T."/>
            <person name="Shiraishi A."/>
            <person name="Satake H."/>
            <person name="Nakayama K."/>
        </authorList>
    </citation>
    <scope>NUCLEOTIDE SEQUENCE</scope>
</reference>
<feature type="compositionally biased region" description="Acidic residues" evidence="2">
    <location>
        <begin position="715"/>
        <end position="726"/>
    </location>
</feature>
<feature type="region of interest" description="Disordered" evidence="2">
    <location>
        <begin position="338"/>
        <end position="432"/>
    </location>
</feature>
<accession>A0ABQ5CVS5</accession>